<feature type="compositionally biased region" description="Basic residues" evidence="16">
    <location>
        <begin position="443"/>
        <end position="457"/>
    </location>
</feature>
<keyword evidence="5" id="KW-0813">Transport</keyword>
<dbReference type="InterPro" id="IPR006845">
    <property type="entry name" value="Pex_N"/>
</dbReference>
<evidence type="ECO:0000256" key="1">
    <source>
        <dbReference type="ARBA" id="ARBA00004585"/>
    </source>
</evidence>
<gene>
    <name evidence="18" type="ORF">MKK02DRAFT_41731</name>
</gene>
<comment type="caution">
    <text evidence="18">The sequence shown here is derived from an EMBL/GenBank/DDBJ whole genome shotgun (WGS) entry which is preliminary data.</text>
</comment>
<dbReference type="GO" id="GO:1990429">
    <property type="term" value="C:peroxisomal importomer complex"/>
    <property type="evidence" value="ECO:0007669"/>
    <property type="project" value="TreeGrafter"/>
</dbReference>
<comment type="similarity">
    <text evidence="3">Belongs to the pex2/pex10/pex12 family.</text>
</comment>
<dbReference type="InterPro" id="IPR017375">
    <property type="entry name" value="PEX12"/>
</dbReference>
<feature type="region of interest" description="Disordered" evidence="16">
    <location>
        <begin position="372"/>
        <end position="460"/>
    </location>
</feature>
<dbReference type="GO" id="GO:0008270">
    <property type="term" value="F:zinc ion binding"/>
    <property type="evidence" value="ECO:0007669"/>
    <property type="project" value="UniProtKB-KW"/>
</dbReference>
<keyword evidence="8" id="KW-0863">Zinc-finger</keyword>
<keyword evidence="7" id="KW-0479">Metal-binding</keyword>
<dbReference type="GO" id="GO:0016562">
    <property type="term" value="P:protein import into peroxisome matrix, receptor recycling"/>
    <property type="evidence" value="ECO:0007669"/>
    <property type="project" value="UniProtKB-ARBA"/>
</dbReference>
<feature type="compositionally biased region" description="Low complexity" evidence="16">
    <location>
        <begin position="298"/>
        <end position="307"/>
    </location>
</feature>
<evidence type="ECO:0000313" key="18">
    <source>
        <dbReference type="EMBL" id="KAI9638709.1"/>
    </source>
</evidence>
<evidence type="ECO:0000256" key="11">
    <source>
        <dbReference type="ARBA" id="ARBA00022989"/>
    </source>
</evidence>
<evidence type="ECO:0000256" key="16">
    <source>
        <dbReference type="SAM" id="MobiDB-lite"/>
    </source>
</evidence>
<evidence type="ECO:0000256" key="9">
    <source>
        <dbReference type="ARBA" id="ARBA00022833"/>
    </source>
</evidence>
<keyword evidence="13" id="KW-0576">Peroxisome</keyword>
<dbReference type="SUPFAM" id="SSF57850">
    <property type="entry name" value="RING/U-box"/>
    <property type="match status" value="1"/>
</dbReference>
<dbReference type="AlphaFoldDB" id="A0AA38HGW4"/>
<accession>A0AA38HGW4</accession>
<dbReference type="GeneID" id="77730888"/>
<evidence type="ECO:0000256" key="14">
    <source>
        <dbReference type="ARBA" id="ARBA00029692"/>
    </source>
</evidence>
<evidence type="ECO:0000256" key="7">
    <source>
        <dbReference type="ARBA" id="ARBA00022723"/>
    </source>
</evidence>
<protein>
    <recommendedName>
        <fullName evidence="4">Peroxisome assembly protein 12</fullName>
    </recommendedName>
    <alternativeName>
        <fullName evidence="14">Peroxin-12</fullName>
    </alternativeName>
</protein>
<proteinExistence type="inferred from homology"/>
<keyword evidence="10" id="KW-0653">Protein transport</keyword>
<comment type="subunit">
    <text evidence="15">Component of the PEX2-PEX10-PEX12 retrotranslocation channel, composed of PEX2, PEX10 and PEX12.</text>
</comment>
<organism evidence="18 19">
    <name type="scientific">Dioszegia hungarica</name>
    <dbReference type="NCBI Taxonomy" id="4972"/>
    <lineage>
        <taxon>Eukaryota</taxon>
        <taxon>Fungi</taxon>
        <taxon>Dikarya</taxon>
        <taxon>Basidiomycota</taxon>
        <taxon>Agaricomycotina</taxon>
        <taxon>Tremellomycetes</taxon>
        <taxon>Tremellales</taxon>
        <taxon>Bulleribasidiaceae</taxon>
        <taxon>Dioszegia</taxon>
    </lineage>
</organism>
<feature type="compositionally biased region" description="Acidic residues" evidence="16">
    <location>
        <begin position="372"/>
        <end position="386"/>
    </location>
</feature>
<feature type="compositionally biased region" description="Acidic residues" evidence="16">
    <location>
        <begin position="403"/>
        <end position="412"/>
    </location>
</feature>
<evidence type="ECO:0000256" key="8">
    <source>
        <dbReference type="ARBA" id="ARBA00022771"/>
    </source>
</evidence>
<evidence type="ECO:0000256" key="12">
    <source>
        <dbReference type="ARBA" id="ARBA00023136"/>
    </source>
</evidence>
<dbReference type="EMBL" id="JAKWFO010000002">
    <property type="protein sequence ID" value="KAI9638709.1"/>
    <property type="molecule type" value="Genomic_DNA"/>
</dbReference>
<dbReference type="PANTHER" id="PTHR12888">
    <property type="entry name" value="PEROXISOME ASSEMBLY PROTEIN 12 PEROXIN-12"/>
    <property type="match status" value="1"/>
</dbReference>
<name>A0AA38HGW4_9TREE</name>
<feature type="region of interest" description="Disordered" evidence="16">
    <location>
        <begin position="293"/>
        <end position="333"/>
    </location>
</feature>
<evidence type="ECO:0000256" key="13">
    <source>
        <dbReference type="ARBA" id="ARBA00023140"/>
    </source>
</evidence>
<dbReference type="Pfam" id="PF04757">
    <property type="entry name" value="Pex2_Pex12"/>
    <property type="match status" value="1"/>
</dbReference>
<feature type="compositionally biased region" description="Basic and acidic residues" evidence="16">
    <location>
        <begin position="393"/>
        <end position="402"/>
    </location>
</feature>
<evidence type="ECO:0000256" key="6">
    <source>
        <dbReference type="ARBA" id="ARBA00022692"/>
    </source>
</evidence>
<dbReference type="RefSeq" id="XP_052948486.1">
    <property type="nucleotide sequence ID" value="XM_053091683.1"/>
</dbReference>
<evidence type="ECO:0000256" key="4">
    <source>
        <dbReference type="ARBA" id="ARBA00018980"/>
    </source>
</evidence>
<feature type="compositionally biased region" description="Acidic residues" evidence="16">
    <location>
        <begin position="308"/>
        <end position="318"/>
    </location>
</feature>
<evidence type="ECO:0000256" key="2">
    <source>
        <dbReference type="ARBA" id="ARBA00004906"/>
    </source>
</evidence>
<reference evidence="18" key="1">
    <citation type="journal article" date="2022" name="G3 (Bethesda)">
        <title>High quality genome of the basidiomycete yeast Dioszegia hungarica PDD-24b-2 isolated from cloud water.</title>
        <authorList>
            <person name="Jarrige D."/>
            <person name="Haridas S."/>
            <person name="Bleykasten-Grosshans C."/>
            <person name="Joly M."/>
            <person name="Nadalig T."/>
            <person name="Sancelme M."/>
            <person name="Vuilleumier S."/>
            <person name="Grigoriev I.V."/>
            <person name="Amato P."/>
            <person name="Bringel F."/>
        </authorList>
    </citation>
    <scope>NUCLEOTIDE SEQUENCE</scope>
    <source>
        <strain evidence="18">PDD-24b-2</strain>
    </source>
</reference>
<evidence type="ECO:0000256" key="10">
    <source>
        <dbReference type="ARBA" id="ARBA00022927"/>
    </source>
</evidence>
<keyword evidence="12" id="KW-0472">Membrane</keyword>
<sequence>MSQVEPLYPADGLLAEDHTRPSLFELLAEEQLRDVLHPVVRYVLSYLAQNYPRYFLRVLNHHEEVFAGLLLLVERYHLKRHNASLSEHFYGLRLAPVNGIPTPRLDALDGSRPPRGLSKKQRWGMLLILVGMPYLRARAQDYYERLGGARNAEDGAEPEIVAVSRKQRLFKFLYPYVNLAFDISLLGYDIAYLFDLSSDYRPWHRALGLRIRRRGEEDESPPSSSPSLLSRLPPLLPPLLLLLKLSQWWYSPTSPRLLRQSTSSSFSGGLSASSAQIHAGILPPAKLPILPGAHKSHLGSLSPGPEDSGPDSEPDDETTTPRDDKAGGGGWAVQIPTESYGLCPICGQKWQNPAVLPSGWVFCWRCGWEAVEGETDGSDSEGEDEVGLGGLDAKGEVKKVEGEGGDERDEGSETGSARSTELEMGDIGDEGVSYQSTNGQGGRKGRKEKRGLRRRGKCPITGVHVGEGQLRRVLV</sequence>
<dbReference type="GO" id="GO:0005778">
    <property type="term" value="C:peroxisomal membrane"/>
    <property type="evidence" value="ECO:0007669"/>
    <property type="project" value="UniProtKB-SubCell"/>
</dbReference>
<keyword evidence="9" id="KW-0862">Zinc</keyword>
<evidence type="ECO:0000259" key="17">
    <source>
        <dbReference type="Pfam" id="PF04757"/>
    </source>
</evidence>
<dbReference type="Proteomes" id="UP001164286">
    <property type="component" value="Unassembled WGS sequence"/>
</dbReference>
<dbReference type="GO" id="GO:0004842">
    <property type="term" value="F:ubiquitin-protein transferase activity"/>
    <property type="evidence" value="ECO:0007669"/>
    <property type="project" value="TreeGrafter"/>
</dbReference>
<dbReference type="GO" id="GO:0006513">
    <property type="term" value="P:protein monoubiquitination"/>
    <property type="evidence" value="ECO:0007669"/>
    <property type="project" value="TreeGrafter"/>
</dbReference>
<keyword evidence="6" id="KW-0812">Transmembrane</keyword>
<keyword evidence="11" id="KW-1133">Transmembrane helix</keyword>
<evidence type="ECO:0000256" key="5">
    <source>
        <dbReference type="ARBA" id="ARBA00022448"/>
    </source>
</evidence>
<evidence type="ECO:0000313" key="19">
    <source>
        <dbReference type="Proteomes" id="UP001164286"/>
    </source>
</evidence>
<comment type="subcellular location">
    <subcellularLocation>
        <location evidence="1">Peroxisome membrane</location>
        <topology evidence="1">Multi-pass membrane protein</topology>
    </subcellularLocation>
</comment>
<evidence type="ECO:0000256" key="15">
    <source>
        <dbReference type="ARBA" id="ARBA00034505"/>
    </source>
</evidence>
<feature type="domain" description="Pex N-terminal" evidence="17">
    <location>
        <begin position="30"/>
        <end position="251"/>
    </location>
</feature>
<dbReference type="PANTHER" id="PTHR12888:SF0">
    <property type="entry name" value="PEROXISOME ASSEMBLY PROTEIN 12"/>
    <property type="match status" value="1"/>
</dbReference>
<comment type="pathway">
    <text evidence="2">Protein modification; protein ubiquitination.</text>
</comment>
<evidence type="ECO:0000256" key="3">
    <source>
        <dbReference type="ARBA" id="ARBA00008704"/>
    </source>
</evidence>
<keyword evidence="19" id="KW-1185">Reference proteome</keyword>